<evidence type="ECO:0000259" key="6">
    <source>
        <dbReference type="PROSITE" id="PS51900"/>
    </source>
</evidence>
<dbReference type="AlphaFoldDB" id="A0A847UIU1"/>
<dbReference type="PROSITE" id="PS51898">
    <property type="entry name" value="TYR_RECOMBINASE"/>
    <property type="match status" value="1"/>
</dbReference>
<dbReference type="Gene3D" id="1.10.150.130">
    <property type="match status" value="1"/>
</dbReference>
<gene>
    <name evidence="7" type="ORF">GOC77_03720</name>
</gene>
<dbReference type="PANTHER" id="PTHR30349">
    <property type="entry name" value="PHAGE INTEGRASE-RELATED"/>
    <property type="match status" value="1"/>
</dbReference>
<proteinExistence type="predicted"/>
<keyword evidence="1" id="KW-0229">DNA integration</keyword>
<dbReference type="Gene3D" id="1.10.443.10">
    <property type="entry name" value="Intergrase catalytic core"/>
    <property type="match status" value="1"/>
</dbReference>
<accession>A0A847UIU1</accession>
<keyword evidence="3" id="KW-0233">DNA recombination</keyword>
<evidence type="ECO:0000256" key="4">
    <source>
        <dbReference type="PROSITE-ProRule" id="PRU01248"/>
    </source>
</evidence>
<evidence type="ECO:0000313" key="8">
    <source>
        <dbReference type="Proteomes" id="UP000641625"/>
    </source>
</evidence>
<dbReference type="GO" id="GO:0003677">
    <property type="term" value="F:DNA binding"/>
    <property type="evidence" value="ECO:0007669"/>
    <property type="project" value="UniProtKB-UniRule"/>
</dbReference>
<dbReference type="GO" id="GO:0015074">
    <property type="term" value="P:DNA integration"/>
    <property type="evidence" value="ECO:0007669"/>
    <property type="project" value="UniProtKB-KW"/>
</dbReference>
<dbReference type="InterPro" id="IPR044068">
    <property type="entry name" value="CB"/>
</dbReference>
<feature type="domain" description="Tyr recombinase" evidence="5">
    <location>
        <begin position="114"/>
        <end position="329"/>
    </location>
</feature>
<name>A0A847UIU1_HALAR</name>
<dbReference type="Proteomes" id="UP000641625">
    <property type="component" value="Unassembled WGS sequence"/>
</dbReference>
<dbReference type="SUPFAM" id="SSF56349">
    <property type="entry name" value="DNA breaking-rejoining enzymes"/>
    <property type="match status" value="1"/>
</dbReference>
<dbReference type="PANTHER" id="PTHR30349:SF41">
    <property type="entry name" value="INTEGRASE_RECOMBINASE PROTEIN MJ0367-RELATED"/>
    <property type="match status" value="1"/>
</dbReference>
<dbReference type="InterPro" id="IPR013762">
    <property type="entry name" value="Integrase-like_cat_sf"/>
</dbReference>
<dbReference type="CDD" id="cd00397">
    <property type="entry name" value="DNA_BRE_C"/>
    <property type="match status" value="1"/>
</dbReference>
<dbReference type="PROSITE" id="PS51900">
    <property type="entry name" value="CB"/>
    <property type="match status" value="1"/>
</dbReference>
<dbReference type="InterPro" id="IPR010998">
    <property type="entry name" value="Integrase_recombinase_N"/>
</dbReference>
<dbReference type="InterPro" id="IPR050090">
    <property type="entry name" value="Tyrosine_recombinase_XerCD"/>
</dbReference>
<evidence type="ECO:0000256" key="3">
    <source>
        <dbReference type="ARBA" id="ARBA00023172"/>
    </source>
</evidence>
<keyword evidence="2 4" id="KW-0238">DNA-binding</keyword>
<dbReference type="InterPro" id="IPR002104">
    <property type="entry name" value="Integrase_catalytic"/>
</dbReference>
<dbReference type="Pfam" id="PF00589">
    <property type="entry name" value="Phage_integrase"/>
    <property type="match status" value="1"/>
</dbReference>
<evidence type="ECO:0000256" key="2">
    <source>
        <dbReference type="ARBA" id="ARBA00023125"/>
    </source>
</evidence>
<feature type="domain" description="Core-binding (CB)" evidence="6">
    <location>
        <begin position="6"/>
        <end position="90"/>
    </location>
</feature>
<dbReference type="InterPro" id="IPR011010">
    <property type="entry name" value="DNA_brk_join_enz"/>
</dbReference>
<evidence type="ECO:0000259" key="5">
    <source>
        <dbReference type="PROSITE" id="PS51898"/>
    </source>
</evidence>
<reference evidence="7" key="1">
    <citation type="submission" date="2019-12" db="EMBL/GenBank/DDBJ databases">
        <title>Whole genome sequencing of Haloarcula argentinensis strain pws5.</title>
        <authorList>
            <person name="Verma D.K."/>
            <person name="Gopal K."/>
            <person name="Prasad E.S."/>
        </authorList>
    </citation>
    <scope>NUCLEOTIDE SEQUENCE</scope>
    <source>
        <strain evidence="7">Pws5</strain>
    </source>
</reference>
<evidence type="ECO:0000313" key="7">
    <source>
        <dbReference type="EMBL" id="NLV12386.1"/>
    </source>
</evidence>
<evidence type="ECO:0000256" key="1">
    <source>
        <dbReference type="ARBA" id="ARBA00022908"/>
    </source>
</evidence>
<comment type="caution">
    <text evidence="7">The sequence shown here is derived from an EMBL/GenBank/DDBJ whole genome shotgun (WGS) entry which is preliminary data.</text>
</comment>
<organism evidence="7 8">
    <name type="scientific">Haloarcula argentinensis</name>
    <dbReference type="NCBI Taxonomy" id="43776"/>
    <lineage>
        <taxon>Archaea</taxon>
        <taxon>Methanobacteriati</taxon>
        <taxon>Methanobacteriota</taxon>
        <taxon>Stenosarchaea group</taxon>
        <taxon>Halobacteria</taxon>
        <taxon>Halobacteriales</taxon>
        <taxon>Haloarculaceae</taxon>
        <taxon>Haloarcula</taxon>
    </lineage>
</organism>
<protein>
    <submittedName>
        <fullName evidence="7">Tyrosine-type recombinase/integrase</fullName>
    </submittedName>
</protein>
<dbReference type="GO" id="GO:0006310">
    <property type="term" value="P:DNA recombination"/>
    <property type="evidence" value="ECO:0007669"/>
    <property type="project" value="UniProtKB-KW"/>
</dbReference>
<dbReference type="EMBL" id="WOWA01000003">
    <property type="protein sequence ID" value="NLV12386.1"/>
    <property type="molecule type" value="Genomic_DNA"/>
</dbReference>
<sequence>MRKRDIHPRKARRDYFKARRGNIKDSSLRSYEFPTRDFIEFLESNGIKSMSEVDGYHVEQWKLQRKDDGIKQITLVNNVKHLRRFIKWCESASIVQSGLYDKIEVPSVSREQEASQDKVTQEKAEKILEYLEVYEYATRQHALFQFLWHTGCRISGAVSLDLCDYDPQQNHVKFRDRGETGTALKNGGQGERNVTLSENVIEVLNDYIAARREEVDDKHGRQPLFTTSEGRMRRQRAYKDFVAVSRPCVYTNDCPHNREIEDCDATLKKRAYKCPSSLSLHPIRRGSITRHLKNSWPKEAVSERCDVSVGVLEKHYDARNEEEKRLGRREFTE</sequence>